<gene>
    <name evidence="2" type="ORF">GPECTOR_29g40</name>
</gene>
<evidence type="ECO:0000256" key="1">
    <source>
        <dbReference type="SAM" id="MobiDB-lite"/>
    </source>
</evidence>
<evidence type="ECO:0000313" key="3">
    <source>
        <dbReference type="Proteomes" id="UP000075714"/>
    </source>
</evidence>
<sequence length="145" mass="15535">MTKRKWRMHVTASAGSEDVEPLPPSPSPSAASTANRVLAVKAYYLGSADALLCGYRSCMPFAVRQYRQLELAGEAAPMPADSSLRRYIGHWARRFEETGSVADAPRSVGARKGPPDTATATATAGKEAKKAKNAKKATKAATKRR</sequence>
<feature type="region of interest" description="Disordered" evidence="1">
    <location>
        <begin position="102"/>
        <end position="145"/>
    </location>
</feature>
<comment type="caution">
    <text evidence="2">The sequence shown here is derived from an EMBL/GenBank/DDBJ whole genome shotgun (WGS) entry which is preliminary data.</text>
</comment>
<keyword evidence="3" id="KW-1185">Reference proteome</keyword>
<evidence type="ECO:0000313" key="2">
    <source>
        <dbReference type="EMBL" id="KXZ48262.1"/>
    </source>
</evidence>
<dbReference type="AlphaFoldDB" id="A0A150GEK2"/>
<dbReference type="Proteomes" id="UP000075714">
    <property type="component" value="Unassembled WGS sequence"/>
</dbReference>
<proteinExistence type="predicted"/>
<dbReference type="EMBL" id="LSYV01000030">
    <property type="protein sequence ID" value="KXZ48262.1"/>
    <property type="molecule type" value="Genomic_DNA"/>
</dbReference>
<feature type="compositionally biased region" description="Basic residues" evidence="1">
    <location>
        <begin position="129"/>
        <end position="145"/>
    </location>
</feature>
<feature type="region of interest" description="Disordered" evidence="1">
    <location>
        <begin position="1"/>
        <end position="31"/>
    </location>
</feature>
<protein>
    <submittedName>
        <fullName evidence="2">Uncharacterized protein</fullName>
    </submittedName>
</protein>
<reference evidence="3" key="1">
    <citation type="journal article" date="2016" name="Nat. Commun.">
        <title>The Gonium pectorale genome demonstrates co-option of cell cycle regulation during the evolution of multicellularity.</title>
        <authorList>
            <person name="Hanschen E.R."/>
            <person name="Marriage T.N."/>
            <person name="Ferris P.J."/>
            <person name="Hamaji T."/>
            <person name="Toyoda A."/>
            <person name="Fujiyama A."/>
            <person name="Neme R."/>
            <person name="Noguchi H."/>
            <person name="Minakuchi Y."/>
            <person name="Suzuki M."/>
            <person name="Kawai-Toyooka H."/>
            <person name="Smith D.R."/>
            <person name="Sparks H."/>
            <person name="Anderson J."/>
            <person name="Bakaric R."/>
            <person name="Luria V."/>
            <person name="Karger A."/>
            <person name="Kirschner M.W."/>
            <person name="Durand P.M."/>
            <person name="Michod R.E."/>
            <person name="Nozaki H."/>
            <person name="Olson B.J."/>
        </authorList>
    </citation>
    <scope>NUCLEOTIDE SEQUENCE [LARGE SCALE GENOMIC DNA]</scope>
    <source>
        <strain evidence="3">NIES-2863</strain>
    </source>
</reference>
<organism evidence="2 3">
    <name type="scientific">Gonium pectorale</name>
    <name type="common">Green alga</name>
    <dbReference type="NCBI Taxonomy" id="33097"/>
    <lineage>
        <taxon>Eukaryota</taxon>
        <taxon>Viridiplantae</taxon>
        <taxon>Chlorophyta</taxon>
        <taxon>core chlorophytes</taxon>
        <taxon>Chlorophyceae</taxon>
        <taxon>CS clade</taxon>
        <taxon>Chlamydomonadales</taxon>
        <taxon>Volvocaceae</taxon>
        <taxon>Gonium</taxon>
    </lineage>
</organism>
<name>A0A150GEK2_GONPE</name>
<accession>A0A150GEK2</accession>